<dbReference type="Gene3D" id="1.25.40.10">
    <property type="entry name" value="Tetratricopeptide repeat domain"/>
    <property type="match status" value="2"/>
</dbReference>
<comment type="caution">
    <text evidence="3">The sequence shown here is derived from an EMBL/GenBank/DDBJ whole genome shotgun (WGS) entry which is preliminary data.</text>
</comment>
<feature type="region of interest" description="Disordered" evidence="1">
    <location>
        <begin position="105"/>
        <end position="142"/>
    </location>
</feature>
<proteinExistence type="predicted"/>
<feature type="transmembrane region" description="Helical" evidence="2">
    <location>
        <begin position="20"/>
        <end position="39"/>
    </location>
</feature>
<evidence type="ECO:0000313" key="3">
    <source>
        <dbReference type="EMBL" id="CAG8613263.1"/>
    </source>
</evidence>
<evidence type="ECO:0000313" key="4">
    <source>
        <dbReference type="Proteomes" id="UP000789508"/>
    </source>
</evidence>
<feature type="transmembrane region" description="Helical" evidence="2">
    <location>
        <begin position="278"/>
        <end position="298"/>
    </location>
</feature>
<organism evidence="3 4">
    <name type="scientific">Ambispora leptoticha</name>
    <dbReference type="NCBI Taxonomy" id="144679"/>
    <lineage>
        <taxon>Eukaryota</taxon>
        <taxon>Fungi</taxon>
        <taxon>Fungi incertae sedis</taxon>
        <taxon>Mucoromycota</taxon>
        <taxon>Glomeromycotina</taxon>
        <taxon>Glomeromycetes</taxon>
        <taxon>Archaeosporales</taxon>
        <taxon>Ambisporaceae</taxon>
        <taxon>Ambispora</taxon>
    </lineage>
</organism>
<dbReference type="SUPFAM" id="SSF48452">
    <property type="entry name" value="TPR-like"/>
    <property type="match status" value="1"/>
</dbReference>
<sequence>MGFFSGLCKIVDHPGYGNDLYFVSSIISIFLMAFATNLLSRSLSRQLQLQKTLIKCPKIYVSQQQHSRKINTCRTWARTNKGLKPQTCKYRISYSTEKTSQYISRENSATKTGSKIDEVDSSDKTVSQSISRENAIGKTESTIDVVNEPEQPNVDTSADATIQDSKSLIDKNRLMTENASIVESTTPLINPEQISSEQGLHRGEKLSQKGNQIPVGEKTEATLPEIVSQSSSPYQPIRETIAEKEKSDSSRKEPSDDGSFRNKFKEFSKIKLSSLHKLPIFLIISAIGLTSIGIYQFYSSNIQKYPETIRNNLKKGLYYQNYANNSNLAVDYYQKALTEALHSPELENSSPEVTGIMIQLGGLYEELGRFRDAIDVLSMAYDVIVTPNDSPPLKLDGQNRIKAIGIAQKIGDLCQTIKQDDLAEKYYVCGFWARLFGKKLDVDTMPSWMTAVDLGASLESLASFYALRHKYTSALPLYIRALQLVNSIELPCHTAVLMNNISEVFTGMGDLEVAQGWAERGLRITQEKSHLQKKNSRECDETRGVLLFNLGMIAERITAVMNDAKEDTASS</sequence>
<feature type="region of interest" description="Disordered" evidence="1">
    <location>
        <begin position="182"/>
        <end position="219"/>
    </location>
</feature>
<dbReference type="AlphaFoldDB" id="A0A9N9CRE6"/>
<dbReference type="Pfam" id="PF13424">
    <property type="entry name" value="TPR_12"/>
    <property type="match status" value="1"/>
</dbReference>
<protein>
    <submittedName>
        <fullName evidence="3">2340_t:CDS:1</fullName>
    </submittedName>
</protein>
<dbReference type="EMBL" id="CAJVPS010005272">
    <property type="protein sequence ID" value="CAG8613263.1"/>
    <property type="molecule type" value="Genomic_DNA"/>
</dbReference>
<dbReference type="InterPro" id="IPR040201">
    <property type="entry name" value="Mrg3-like"/>
</dbReference>
<reference evidence="3" key="1">
    <citation type="submission" date="2021-06" db="EMBL/GenBank/DDBJ databases">
        <authorList>
            <person name="Kallberg Y."/>
            <person name="Tangrot J."/>
            <person name="Rosling A."/>
        </authorList>
    </citation>
    <scope>NUCLEOTIDE SEQUENCE</scope>
    <source>
        <strain evidence="3">FL130A</strain>
    </source>
</reference>
<dbReference type="PANTHER" id="PTHR28142:SF1">
    <property type="entry name" value="MITOCHONDRIAL INNER MEMBRANE I-AAA PROTEASE SUPERCOMPLEX SUBUNIT MGR3-RELATED"/>
    <property type="match status" value="1"/>
</dbReference>
<evidence type="ECO:0000256" key="2">
    <source>
        <dbReference type="SAM" id="Phobius"/>
    </source>
</evidence>
<keyword evidence="2" id="KW-0472">Membrane</keyword>
<keyword evidence="4" id="KW-1185">Reference proteome</keyword>
<accession>A0A9N9CRE6</accession>
<dbReference type="InterPro" id="IPR011990">
    <property type="entry name" value="TPR-like_helical_dom_sf"/>
</dbReference>
<feature type="compositionally biased region" description="Polar residues" evidence="1">
    <location>
        <begin position="182"/>
        <end position="198"/>
    </location>
</feature>
<dbReference type="OrthoDB" id="10050400at2759"/>
<name>A0A9N9CRE6_9GLOM</name>
<dbReference type="Proteomes" id="UP000789508">
    <property type="component" value="Unassembled WGS sequence"/>
</dbReference>
<keyword evidence="2" id="KW-0812">Transmembrane</keyword>
<feature type="compositionally biased region" description="Basic and acidic residues" evidence="1">
    <location>
        <begin position="114"/>
        <end position="123"/>
    </location>
</feature>
<evidence type="ECO:0000256" key="1">
    <source>
        <dbReference type="SAM" id="MobiDB-lite"/>
    </source>
</evidence>
<keyword evidence="2" id="KW-1133">Transmembrane helix</keyword>
<dbReference type="PANTHER" id="PTHR28142">
    <property type="entry name" value="MITOCHONDRIAL INNER MEMBRANE I-AAA PROTEASE SUPERCOMPLEX SUBUNIT MGR3-RELATED"/>
    <property type="match status" value="1"/>
</dbReference>
<gene>
    <name evidence="3" type="ORF">ALEPTO_LOCUS8656</name>
</gene>